<sequence length="369" mass="40851">MDSKFTGNAHKLLKHPNENRDFPMGKRNSLPRISSRKFRRSGFLEETLSPRIVGHWPYKMKWIVAGLFLIAVASALPNAETEQQATAAKTETNPQPASARAARYDERKFNSNKQNSLTSNDLDVNKKQQVSQFLTSKNVIRTLVKLIFGNDEESAATSKQILNIFVSVLDMLKSTLGQRARSATSRGSRAVLGDAATASASLLKGYIKAFLTNNNSCVQKYLCEASKEAVSDGHEVGYLIAQIGGYAASYALENQKSAVFQENYAASRRGRSGDDCKSVYQVCNEVEVNMVAQCARRRNIVSSGWNMLQEPRSVGSPPQNTEIVLHQGDSTPQIYIKRTSFSTEQGVQDVVHQCLPKTFFSGTRKLVNQ</sequence>
<name>A0A4Y2C2Y9_ARAVE</name>
<comment type="caution">
    <text evidence="2">The sequence shown here is derived from an EMBL/GenBank/DDBJ whole genome shotgun (WGS) entry which is preliminary data.</text>
</comment>
<dbReference type="PANTHER" id="PTHR41158:SF2">
    <property type="entry name" value="AGAP010294-PA"/>
    <property type="match status" value="1"/>
</dbReference>
<feature type="region of interest" description="Disordered" evidence="1">
    <location>
        <begin position="1"/>
        <end position="30"/>
    </location>
</feature>
<evidence type="ECO:0000313" key="2">
    <source>
        <dbReference type="EMBL" id="GBL98841.1"/>
    </source>
</evidence>
<dbReference type="Proteomes" id="UP000499080">
    <property type="component" value="Unassembled WGS sequence"/>
</dbReference>
<reference evidence="2 3" key="1">
    <citation type="journal article" date="2019" name="Sci. Rep.">
        <title>Orb-weaving spider Araneus ventricosus genome elucidates the spidroin gene catalogue.</title>
        <authorList>
            <person name="Kono N."/>
            <person name="Nakamura H."/>
            <person name="Ohtoshi R."/>
            <person name="Moran D.A.P."/>
            <person name="Shinohara A."/>
            <person name="Yoshida Y."/>
            <person name="Fujiwara M."/>
            <person name="Mori M."/>
            <person name="Tomita M."/>
            <person name="Arakawa K."/>
        </authorList>
    </citation>
    <scope>NUCLEOTIDE SEQUENCE [LARGE SCALE GENOMIC DNA]</scope>
</reference>
<dbReference type="EMBL" id="BGPR01000143">
    <property type="protein sequence ID" value="GBL98841.1"/>
    <property type="molecule type" value="Genomic_DNA"/>
</dbReference>
<protein>
    <submittedName>
        <fullName evidence="2">Uncharacterized protein</fullName>
    </submittedName>
</protein>
<gene>
    <name evidence="2" type="ORF">AVEN_165687_1</name>
</gene>
<evidence type="ECO:0000313" key="3">
    <source>
        <dbReference type="Proteomes" id="UP000499080"/>
    </source>
</evidence>
<keyword evidence="3" id="KW-1185">Reference proteome</keyword>
<dbReference type="Pfam" id="PF07841">
    <property type="entry name" value="DM4_12"/>
    <property type="match status" value="1"/>
</dbReference>
<organism evidence="2 3">
    <name type="scientific">Araneus ventricosus</name>
    <name type="common">Orbweaver spider</name>
    <name type="synonym">Epeira ventricosa</name>
    <dbReference type="NCBI Taxonomy" id="182803"/>
    <lineage>
        <taxon>Eukaryota</taxon>
        <taxon>Metazoa</taxon>
        <taxon>Ecdysozoa</taxon>
        <taxon>Arthropoda</taxon>
        <taxon>Chelicerata</taxon>
        <taxon>Arachnida</taxon>
        <taxon>Araneae</taxon>
        <taxon>Araneomorphae</taxon>
        <taxon>Entelegynae</taxon>
        <taxon>Araneoidea</taxon>
        <taxon>Araneidae</taxon>
        <taxon>Araneus</taxon>
    </lineage>
</organism>
<accession>A0A4Y2C2Y9</accession>
<proteinExistence type="predicted"/>
<feature type="compositionally biased region" description="Polar residues" evidence="1">
    <location>
        <begin position="111"/>
        <end position="122"/>
    </location>
</feature>
<dbReference type="InterPro" id="IPR006631">
    <property type="entry name" value="DM4_12"/>
</dbReference>
<feature type="compositionally biased region" description="Low complexity" evidence="1">
    <location>
        <begin position="83"/>
        <end position="92"/>
    </location>
</feature>
<dbReference type="PANTHER" id="PTHR41158">
    <property type="entry name" value="AGAP010294-PA"/>
    <property type="match status" value="1"/>
</dbReference>
<dbReference type="OrthoDB" id="7587145at2759"/>
<dbReference type="AlphaFoldDB" id="A0A4Y2C2Y9"/>
<feature type="region of interest" description="Disordered" evidence="1">
    <location>
        <begin position="83"/>
        <end position="122"/>
    </location>
</feature>
<feature type="compositionally biased region" description="Basic and acidic residues" evidence="1">
    <location>
        <begin position="15"/>
        <end position="24"/>
    </location>
</feature>
<evidence type="ECO:0000256" key="1">
    <source>
        <dbReference type="SAM" id="MobiDB-lite"/>
    </source>
</evidence>